<dbReference type="STRING" id="1009370.ALO_10264"/>
<keyword evidence="4" id="KW-1185">Reference proteome</keyword>
<dbReference type="Pfam" id="PF13487">
    <property type="entry name" value="HD_5"/>
    <property type="match status" value="1"/>
</dbReference>
<dbReference type="InterPro" id="IPR037522">
    <property type="entry name" value="HD_GYP_dom"/>
</dbReference>
<sequence length="355" mass="39679">MAVKTVPISEVQPGMILGEHIMSSRRRILLAAGTVLTPSMITSLNTWDILNVMIQDASQETAAAVEVPAVTPDPAPTPFAAKYKRLSDTVSDLFDAYRNTRKVLFLDFREASYAVYSLVTTGGTMSYLLLESQSPKADYLGQHAVTVSAIAGSIARWMDWEPEDIKHLCLAALMHDIGKVSLPLSLISGLNLQTDTEKAIYRLHPEEGMKILSPLRGVSADILAAVAQHHEFMDGSGFPRKLRDGEIHPFARIITLADTFHTLSQQTDQPNPFYLAESMLHDMVGKLDIAVVDTFTRRIRDYLLSHRILLSDGRKAEVVYLQQNESRYPVIKTEDDEYIDLRKNREIKISGIVKR</sequence>
<dbReference type="CDD" id="cd00077">
    <property type="entry name" value="HDc"/>
    <property type="match status" value="1"/>
</dbReference>
<feature type="domain" description="HD-GYP" evidence="2">
    <location>
        <begin position="118"/>
        <end position="311"/>
    </location>
</feature>
<dbReference type="PROSITE" id="PS51832">
    <property type="entry name" value="HD_GYP"/>
    <property type="match status" value="1"/>
</dbReference>
<evidence type="ECO:0000259" key="2">
    <source>
        <dbReference type="PROSITE" id="PS51832"/>
    </source>
</evidence>
<dbReference type="Proteomes" id="UP000003240">
    <property type="component" value="Unassembled WGS sequence"/>
</dbReference>
<name>F7NJ00_9FIRM</name>
<dbReference type="SMART" id="SM00471">
    <property type="entry name" value="HDc"/>
    <property type="match status" value="1"/>
</dbReference>
<organism evidence="3 4">
    <name type="scientific">Acetonema longum DSM 6540</name>
    <dbReference type="NCBI Taxonomy" id="1009370"/>
    <lineage>
        <taxon>Bacteria</taxon>
        <taxon>Bacillati</taxon>
        <taxon>Bacillota</taxon>
        <taxon>Negativicutes</taxon>
        <taxon>Acetonemataceae</taxon>
        <taxon>Acetonema</taxon>
    </lineage>
</organism>
<dbReference type="RefSeq" id="WP_004573331.1">
    <property type="nucleotide sequence ID" value="NZ_AFGF01000081.1"/>
</dbReference>
<dbReference type="eggNOG" id="COG2206">
    <property type="taxonomic scope" value="Bacteria"/>
</dbReference>
<evidence type="ECO:0000259" key="1">
    <source>
        <dbReference type="PROSITE" id="PS51831"/>
    </source>
</evidence>
<dbReference type="AlphaFoldDB" id="F7NJ00"/>
<proteinExistence type="predicted"/>
<dbReference type="SUPFAM" id="SSF109604">
    <property type="entry name" value="HD-domain/PDEase-like"/>
    <property type="match status" value="1"/>
</dbReference>
<accession>F7NJ00</accession>
<dbReference type="Gene3D" id="1.10.3210.10">
    <property type="entry name" value="Hypothetical protein af1432"/>
    <property type="match status" value="1"/>
</dbReference>
<protein>
    <submittedName>
        <fullName evidence="3">HD-GYP domain-containing protein</fullName>
    </submittedName>
</protein>
<dbReference type="NCBIfam" id="TIGR00277">
    <property type="entry name" value="HDIG"/>
    <property type="match status" value="1"/>
</dbReference>
<gene>
    <name evidence="3" type="ORF">ALO_10264</name>
</gene>
<dbReference type="InterPro" id="IPR006674">
    <property type="entry name" value="HD_domain"/>
</dbReference>
<reference evidence="3 4" key="1">
    <citation type="journal article" date="2011" name="EMBO J.">
        <title>Structural diversity of bacterial flagellar motors.</title>
        <authorList>
            <person name="Chen S."/>
            <person name="Beeby M."/>
            <person name="Murphy G.E."/>
            <person name="Leadbetter J.R."/>
            <person name="Hendrixson D.R."/>
            <person name="Briegel A."/>
            <person name="Li Z."/>
            <person name="Shi J."/>
            <person name="Tocheva E.I."/>
            <person name="Muller A."/>
            <person name="Dobro M.J."/>
            <person name="Jensen G.J."/>
        </authorList>
    </citation>
    <scope>NUCLEOTIDE SEQUENCE [LARGE SCALE GENOMIC DNA]</scope>
    <source>
        <strain evidence="3 4">DSM 6540</strain>
    </source>
</reference>
<dbReference type="PANTHER" id="PTHR43155:SF2">
    <property type="entry name" value="CYCLIC DI-GMP PHOSPHODIESTERASE PA4108"/>
    <property type="match status" value="1"/>
</dbReference>
<evidence type="ECO:0000313" key="4">
    <source>
        <dbReference type="Proteomes" id="UP000003240"/>
    </source>
</evidence>
<dbReference type="PANTHER" id="PTHR43155">
    <property type="entry name" value="CYCLIC DI-GMP PHOSPHODIESTERASE PA4108-RELATED"/>
    <property type="match status" value="1"/>
</dbReference>
<dbReference type="InterPro" id="IPR006675">
    <property type="entry name" value="HDIG_dom"/>
</dbReference>
<comment type="caution">
    <text evidence="3">The sequence shown here is derived from an EMBL/GenBank/DDBJ whole genome shotgun (WGS) entry which is preliminary data.</text>
</comment>
<feature type="domain" description="HD" evidence="1">
    <location>
        <begin position="140"/>
        <end position="263"/>
    </location>
</feature>
<dbReference type="InterPro" id="IPR003607">
    <property type="entry name" value="HD/PDEase_dom"/>
</dbReference>
<dbReference type="EMBL" id="AFGF01000081">
    <property type="protein sequence ID" value="EGO63997.1"/>
    <property type="molecule type" value="Genomic_DNA"/>
</dbReference>
<dbReference type="PROSITE" id="PS51831">
    <property type="entry name" value="HD"/>
    <property type="match status" value="1"/>
</dbReference>
<evidence type="ECO:0000313" key="3">
    <source>
        <dbReference type="EMBL" id="EGO63997.1"/>
    </source>
</evidence>